<accession>H5TAV6</accession>
<keyword evidence="1" id="KW-0812">Transmembrane</keyword>
<dbReference type="AlphaFoldDB" id="H5TAV6"/>
<keyword evidence="3" id="KW-1185">Reference proteome</keyword>
<comment type="caution">
    <text evidence="2">The sequence shown here is derived from an EMBL/GenBank/DDBJ whole genome shotgun (WGS) entry which is preliminary data.</text>
</comment>
<evidence type="ECO:0000313" key="3">
    <source>
        <dbReference type="Proteomes" id="UP000053586"/>
    </source>
</evidence>
<organism evidence="2 3">
    <name type="scientific">Glaciecola punicea ACAM 611</name>
    <dbReference type="NCBI Taxonomy" id="1121923"/>
    <lineage>
        <taxon>Bacteria</taxon>
        <taxon>Pseudomonadati</taxon>
        <taxon>Pseudomonadota</taxon>
        <taxon>Gammaproteobacteria</taxon>
        <taxon>Alteromonadales</taxon>
        <taxon>Alteromonadaceae</taxon>
        <taxon>Glaciecola</taxon>
    </lineage>
</organism>
<evidence type="ECO:0000256" key="1">
    <source>
        <dbReference type="SAM" id="Phobius"/>
    </source>
</evidence>
<name>H5TAV6_9ALTE</name>
<gene>
    <name evidence="2" type="ORF">GPUN_1309</name>
</gene>
<dbReference type="EMBL" id="BAET01000012">
    <property type="protein sequence ID" value="GAB55433.1"/>
    <property type="molecule type" value="Genomic_DNA"/>
</dbReference>
<sequence>MAQTNAVKDTVKPITNDTANIWFLFMYAYLFQAVGLQ</sequence>
<proteinExistence type="predicted"/>
<reference evidence="2 3" key="2">
    <citation type="journal article" date="2017" name="Antonie Van Leeuwenhoek">
        <title>Rhizobium rhizosphaerae sp. nov., a novel species isolated from rice rhizosphere.</title>
        <authorList>
            <person name="Zhao J.J."/>
            <person name="Zhang J."/>
            <person name="Zhang R.J."/>
            <person name="Zhang C.W."/>
            <person name="Yin H.Q."/>
            <person name="Zhang X.X."/>
        </authorList>
    </citation>
    <scope>NUCLEOTIDE SEQUENCE [LARGE SCALE GENOMIC DNA]</scope>
    <source>
        <strain evidence="2 3">ACAM 611</strain>
    </source>
</reference>
<reference evidence="2 3" key="1">
    <citation type="journal article" date="2012" name="J. Bacteriol.">
        <title>Genome sequence of proteorhodopsin-containing sea ice bacterium Glaciecola punicea ACAM 611T.</title>
        <authorList>
            <person name="Qin Q.-L."/>
            <person name="Xie B.-B."/>
            <person name="Shu Y.-L."/>
            <person name="Rong J.-C."/>
            <person name="Zhao D.-L."/>
            <person name="Zhang X.-Y."/>
            <person name="Chen X.-L."/>
            <person name="Zhou B.-C."/>
            <person name="Zhanga Y.-Z."/>
        </authorList>
    </citation>
    <scope>NUCLEOTIDE SEQUENCE [LARGE SCALE GENOMIC DNA]</scope>
    <source>
        <strain evidence="2 3">ACAM 611</strain>
    </source>
</reference>
<evidence type="ECO:0000313" key="2">
    <source>
        <dbReference type="EMBL" id="GAB55433.1"/>
    </source>
</evidence>
<keyword evidence="1" id="KW-0472">Membrane</keyword>
<feature type="transmembrane region" description="Helical" evidence="1">
    <location>
        <begin position="19"/>
        <end position="36"/>
    </location>
</feature>
<keyword evidence="1" id="KW-1133">Transmembrane helix</keyword>
<protein>
    <submittedName>
        <fullName evidence="2">Uncharacterized protein</fullName>
    </submittedName>
</protein>
<dbReference type="Proteomes" id="UP000053586">
    <property type="component" value="Unassembled WGS sequence"/>
</dbReference>